<keyword evidence="2" id="KW-1185">Reference proteome</keyword>
<name>A0ABD2PIE4_9PLAT</name>
<proteinExistence type="predicted"/>
<reference evidence="1 2" key="1">
    <citation type="submission" date="2024-11" db="EMBL/GenBank/DDBJ databases">
        <title>Adaptive evolution of stress response genes in parasites aligns with host niche diversity.</title>
        <authorList>
            <person name="Hahn C."/>
            <person name="Resl P."/>
        </authorList>
    </citation>
    <scope>NUCLEOTIDE SEQUENCE [LARGE SCALE GENOMIC DNA]</scope>
    <source>
        <strain evidence="1">EGGRZ-B1_66</strain>
        <tissue evidence="1">Body</tissue>
    </source>
</reference>
<dbReference type="AlphaFoldDB" id="A0ABD2PIE4"/>
<dbReference type="EMBL" id="JBJKFK010008293">
    <property type="protein sequence ID" value="KAL3307110.1"/>
    <property type="molecule type" value="Genomic_DNA"/>
</dbReference>
<comment type="caution">
    <text evidence="1">The sequence shown here is derived from an EMBL/GenBank/DDBJ whole genome shotgun (WGS) entry which is preliminary data.</text>
</comment>
<evidence type="ECO:0000313" key="1">
    <source>
        <dbReference type="EMBL" id="KAL3307110.1"/>
    </source>
</evidence>
<dbReference type="Proteomes" id="UP001626550">
    <property type="component" value="Unassembled WGS sequence"/>
</dbReference>
<organism evidence="1 2">
    <name type="scientific">Cichlidogyrus casuarinus</name>
    <dbReference type="NCBI Taxonomy" id="1844966"/>
    <lineage>
        <taxon>Eukaryota</taxon>
        <taxon>Metazoa</taxon>
        <taxon>Spiralia</taxon>
        <taxon>Lophotrochozoa</taxon>
        <taxon>Platyhelminthes</taxon>
        <taxon>Monogenea</taxon>
        <taxon>Monopisthocotylea</taxon>
        <taxon>Dactylogyridea</taxon>
        <taxon>Ancyrocephalidae</taxon>
        <taxon>Cichlidogyrus</taxon>
    </lineage>
</organism>
<accession>A0ABD2PIE4</accession>
<protein>
    <submittedName>
        <fullName evidence="1">Uncharacterized protein</fullName>
    </submittedName>
</protein>
<evidence type="ECO:0000313" key="2">
    <source>
        <dbReference type="Proteomes" id="UP001626550"/>
    </source>
</evidence>
<gene>
    <name evidence="1" type="ORF">Ciccas_014384</name>
</gene>
<sequence>MLPNAAKPYLDQESYKPVYELFPPGEFKQHSFDDVKAKITTRYKLEGKHRRTIVGVWRES</sequence>